<protein>
    <recommendedName>
        <fullName evidence="4">Aminotransferase class I/classII domain-containing protein</fullName>
    </recommendedName>
</protein>
<organism evidence="2 3">
    <name type="scientific">Blautia hydrogenotrophica (strain DSM 10507 / JCM 14656 / S5a33)</name>
    <name type="common">Ruminococcus hydrogenotrophicus</name>
    <dbReference type="NCBI Taxonomy" id="476272"/>
    <lineage>
        <taxon>Bacteria</taxon>
        <taxon>Bacillati</taxon>
        <taxon>Bacillota</taxon>
        <taxon>Clostridia</taxon>
        <taxon>Lachnospirales</taxon>
        <taxon>Lachnospiraceae</taxon>
        <taxon>Blautia</taxon>
    </lineage>
</organism>
<proteinExistence type="predicted"/>
<name>C0CMB8_BLAHS</name>
<evidence type="ECO:0000313" key="2">
    <source>
        <dbReference type="EMBL" id="EEG49071.1"/>
    </source>
</evidence>
<dbReference type="SUPFAM" id="SSF53383">
    <property type="entry name" value="PLP-dependent transferases"/>
    <property type="match status" value="1"/>
</dbReference>
<sequence length="454" mass="51023">MVFKIEDSALRGRCLQYQKRKEDTMTPINNYTQEELTKELQKAKEEYASYQRQNLNLNLTRGKPSPSQLDLSNDLLKEMDGYLLEDGTDARNYGILDGIPECKRLFALLLGLKEEALIIGGNSSLNLMFDTLSSLCLFGTGGEKPWIYYSLNGTPVKFLCPVPGYDRHFTCCEELGIEMIPVPLLDDGPDMEQVKKLVKADPLIKGIWCVPLHSNPSGVCYSNEVVSMLASMETAAPDFRIFWDNAYGVHHVYEEVSLKNIFEECQVAGYPERVYYFFSTSKITFPGAGVALVASGPSNIAELKKHMSAQTIGHDKVNQLRHVKYFKTPENIRLHMGELAKQLRPKFDLVETWLDRELRGTGLADWTSPKGGYFVSVNTLPHCARRTVQLAKEAGVVLTKAGATYPYGKDEADSNIRIAPSYPNLDELETAMKIFTLCVKIAGMENILETKYNH</sequence>
<dbReference type="Gene3D" id="3.90.1150.10">
    <property type="entry name" value="Aspartate Aminotransferase, domain 1"/>
    <property type="match status" value="1"/>
</dbReference>
<dbReference type="InterPro" id="IPR015424">
    <property type="entry name" value="PyrdxlP-dep_Trfase"/>
</dbReference>
<dbReference type="AlphaFoldDB" id="C0CMB8"/>
<dbReference type="PANTHER" id="PTHR43799:SF1">
    <property type="entry name" value="ASPARTATE AMINOTRANSFERASE"/>
    <property type="match status" value="1"/>
</dbReference>
<keyword evidence="1" id="KW-0175">Coiled coil</keyword>
<dbReference type="InterPro" id="IPR015422">
    <property type="entry name" value="PyrdxlP-dep_Trfase_small"/>
</dbReference>
<dbReference type="GO" id="GO:0004069">
    <property type="term" value="F:L-aspartate:2-oxoglutarate aminotransferase activity"/>
    <property type="evidence" value="ECO:0007669"/>
    <property type="project" value="InterPro"/>
</dbReference>
<dbReference type="CDD" id="cd00609">
    <property type="entry name" value="AAT_like"/>
    <property type="match status" value="1"/>
</dbReference>
<dbReference type="InterPro" id="IPR015421">
    <property type="entry name" value="PyrdxlP-dep_Trfase_major"/>
</dbReference>
<dbReference type="Gene3D" id="3.40.640.10">
    <property type="entry name" value="Type I PLP-dependent aspartate aminotransferase-like (Major domain)"/>
    <property type="match status" value="1"/>
</dbReference>
<dbReference type="EMBL" id="ACBZ01000102">
    <property type="protein sequence ID" value="EEG49071.1"/>
    <property type="molecule type" value="Genomic_DNA"/>
</dbReference>
<reference evidence="2 3" key="1">
    <citation type="submission" date="2009-01" db="EMBL/GenBank/DDBJ databases">
        <authorList>
            <person name="Fulton L."/>
            <person name="Clifton S."/>
            <person name="Fulton B."/>
            <person name="Xu J."/>
            <person name="Minx P."/>
            <person name="Pepin K.H."/>
            <person name="Johnson M."/>
            <person name="Bhonagiri V."/>
            <person name="Nash W.E."/>
            <person name="Mardis E.R."/>
            <person name="Wilson R.K."/>
        </authorList>
    </citation>
    <scope>NUCLEOTIDE SEQUENCE [LARGE SCALE GENOMIC DNA]</scope>
    <source>
        <strain evidence="3">DSM 10507 / JCM 14656 / S5a33</strain>
    </source>
</reference>
<evidence type="ECO:0000256" key="1">
    <source>
        <dbReference type="SAM" id="Coils"/>
    </source>
</evidence>
<dbReference type="Proteomes" id="UP000003100">
    <property type="component" value="Unassembled WGS sequence"/>
</dbReference>
<comment type="caution">
    <text evidence="2">The sequence shown here is derived from an EMBL/GenBank/DDBJ whole genome shotgun (WGS) entry which is preliminary data.</text>
</comment>
<gene>
    <name evidence="2" type="ORF">RUMHYD_01999</name>
</gene>
<reference evidence="2 3" key="2">
    <citation type="submission" date="2009-02" db="EMBL/GenBank/DDBJ databases">
        <title>Draft genome sequence of Blautia hydrogenotrophica DSM 10507 (Ruminococcus hydrogenotrophicus DSM 10507).</title>
        <authorList>
            <person name="Sudarsanam P."/>
            <person name="Ley R."/>
            <person name="Guruge J."/>
            <person name="Turnbaugh P.J."/>
            <person name="Mahowald M."/>
            <person name="Liep D."/>
            <person name="Gordon J."/>
        </authorList>
    </citation>
    <scope>NUCLEOTIDE SEQUENCE [LARGE SCALE GENOMIC DNA]</scope>
    <source>
        <strain evidence="3">DSM 10507 / JCM 14656 / S5a33</strain>
    </source>
</reference>
<evidence type="ECO:0008006" key="4">
    <source>
        <dbReference type="Google" id="ProtNLM"/>
    </source>
</evidence>
<accession>C0CMB8</accession>
<dbReference type="HOGENOM" id="CLU_635914_0_0_9"/>
<dbReference type="PATRIC" id="fig|476272.21.peg.1432"/>
<dbReference type="PANTHER" id="PTHR43799">
    <property type="entry name" value="AMINOTRANSFERASE, PUTATIVE-RELATED"/>
    <property type="match status" value="1"/>
</dbReference>
<dbReference type="eggNOG" id="COG1167">
    <property type="taxonomic scope" value="Bacteria"/>
</dbReference>
<evidence type="ECO:0000313" key="3">
    <source>
        <dbReference type="Proteomes" id="UP000003100"/>
    </source>
</evidence>
<dbReference type="InterPro" id="IPR024551">
    <property type="entry name" value="AspAT_Ic"/>
</dbReference>
<keyword evidence="3" id="KW-1185">Reference proteome</keyword>
<dbReference type="Pfam" id="PF12897">
    <property type="entry name" value="Asp_aminotransf"/>
    <property type="match status" value="1"/>
</dbReference>
<feature type="coiled-coil region" evidence="1">
    <location>
        <begin position="33"/>
        <end position="60"/>
    </location>
</feature>